<dbReference type="InterPro" id="IPR019301">
    <property type="entry name" value="Flagellar_prot_FlgJ_N"/>
</dbReference>
<protein>
    <submittedName>
        <fullName evidence="2">Rod binding protein</fullName>
    </submittedName>
</protein>
<dbReference type="AlphaFoldDB" id="A0A1G8UNH3"/>
<reference evidence="2 3" key="1">
    <citation type="submission" date="2016-10" db="EMBL/GenBank/DDBJ databases">
        <authorList>
            <person name="de Groot N.N."/>
        </authorList>
    </citation>
    <scope>NUCLEOTIDE SEQUENCE [LARGE SCALE GENOMIC DNA]</scope>
    <source>
        <strain evidence="2 3">DSM 26424</strain>
    </source>
</reference>
<sequence>MKIPPNPADPLRQAARRMEAAYLSEMLRAAGLDKAQSAFGGGAGEAQFASFLRQEHATALAERGGIGLADAIYQSLKDRADV</sequence>
<evidence type="ECO:0000313" key="3">
    <source>
        <dbReference type="Proteomes" id="UP000199093"/>
    </source>
</evidence>
<dbReference type="STRING" id="555512.SAMN04487993_10443"/>
<keyword evidence="3" id="KW-1185">Reference proteome</keyword>
<dbReference type="Pfam" id="PF10135">
    <property type="entry name" value="Rod-binding"/>
    <property type="match status" value="1"/>
</dbReference>
<name>A0A1G8UNH3_9RHOB</name>
<feature type="domain" description="Flagellar protein FlgJ N-terminal" evidence="1">
    <location>
        <begin position="30"/>
        <end position="74"/>
    </location>
</feature>
<accession>A0A1G8UNH3</accession>
<gene>
    <name evidence="2" type="ORF">SAMN04487993_10443</name>
</gene>
<dbReference type="Proteomes" id="UP000199093">
    <property type="component" value="Unassembled WGS sequence"/>
</dbReference>
<dbReference type="OrthoDB" id="7690273at2"/>
<evidence type="ECO:0000313" key="2">
    <source>
        <dbReference type="EMBL" id="SDJ54530.1"/>
    </source>
</evidence>
<organism evidence="2 3">
    <name type="scientific">Salipiger marinus</name>
    <dbReference type="NCBI Taxonomy" id="555512"/>
    <lineage>
        <taxon>Bacteria</taxon>
        <taxon>Pseudomonadati</taxon>
        <taxon>Pseudomonadota</taxon>
        <taxon>Alphaproteobacteria</taxon>
        <taxon>Rhodobacterales</taxon>
        <taxon>Roseobacteraceae</taxon>
        <taxon>Salipiger</taxon>
    </lineage>
</organism>
<evidence type="ECO:0000259" key="1">
    <source>
        <dbReference type="Pfam" id="PF10135"/>
    </source>
</evidence>
<dbReference type="RefSeq" id="WP_089852376.1">
    <property type="nucleotide sequence ID" value="NZ_FNEJ01000044.1"/>
</dbReference>
<dbReference type="EMBL" id="FNEJ01000044">
    <property type="protein sequence ID" value="SDJ54530.1"/>
    <property type="molecule type" value="Genomic_DNA"/>
</dbReference>
<proteinExistence type="predicted"/>